<dbReference type="EMBL" id="CAEZXE010000045">
    <property type="protein sequence ID" value="CAB4676291.1"/>
    <property type="molecule type" value="Genomic_DNA"/>
</dbReference>
<name>A0A6J6D9J0_9ZZZZ</name>
<sequence>MTKAEEQNRKFFLDVGTEQQNGATRSADLVDCCTRETENYVGRKSIAELCVDIVGSKNTLEQLRPCVGIFVGET</sequence>
<organism evidence="1">
    <name type="scientific">freshwater metagenome</name>
    <dbReference type="NCBI Taxonomy" id="449393"/>
    <lineage>
        <taxon>unclassified sequences</taxon>
        <taxon>metagenomes</taxon>
        <taxon>ecological metagenomes</taxon>
    </lineage>
</organism>
<dbReference type="AlphaFoldDB" id="A0A6J6D9J0"/>
<proteinExistence type="predicted"/>
<gene>
    <name evidence="1" type="ORF">UFOPK1495_01402</name>
    <name evidence="2" type="ORF">UFOPK2350_00679</name>
</gene>
<protein>
    <submittedName>
        <fullName evidence="1">Unannotated protein</fullName>
    </submittedName>
</protein>
<evidence type="ECO:0000313" key="2">
    <source>
        <dbReference type="EMBL" id="CAB4676291.1"/>
    </source>
</evidence>
<accession>A0A6J6D9J0</accession>
<reference evidence="1" key="1">
    <citation type="submission" date="2020-05" db="EMBL/GenBank/DDBJ databases">
        <authorList>
            <person name="Chiriac C."/>
            <person name="Salcher M."/>
            <person name="Ghai R."/>
            <person name="Kavagutti S V."/>
        </authorList>
    </citation>
    <scope>NUCLEOTIDE SEQUENCE</scope>
</reference>
<dbReference type="EMBL" id="CAEZSU010000168">
    <property type="protein sequence ID" value="CAB4559479.1"/>
    <property type="molecule type" value="Genomic_DNA"/>
</dbReference>
<evidence type="ECO:0000313" key="1">
    <source>
        <dbReference type="EMBL" id="CAB4559479.1"/>
    </source>
</evidence>